<feature type="compositionally biased region" description="Polar residues" evidence="4">
    <location>
        <begin position="98"/>
        <end position="136"/>
    </location>
</feature>
<dbReference type="Pfam" id="PF25408">
    <property type="entry name" value="AAA_lid_NAV1"/>
    <property type="match status" value="1"/>
</dbReference>
<feature type="compositionally biased region" description="Low complexity" evidence="4">
    <location>
        <begin position="887"/>
        <end position="912"/>
    </location>
</feature>
<dbReference type="CDD" id="cd00009">
    <property type="entry name" value="AAA"/>
    <property type="match status" value="1"/>
</dbReference>
<dbReference type="PANTHER" id="PTHR12784:SF28">
    <property type="entry name" value="PROTEIN SICKIE"/>
    <property type="match status" value="1"/>
</dbReference>
<accession>A0A813MEH6</accession>
<dbReference type="OrthoDB" id="2161974at2759"/>
<dbReference type="InterPro" id="IPR003593">
    <property type="entry name" value="AAA+_ATPase"/>
</dbReference>
<feature type="compositionally biased region" description="Low complexity" evidence="4">
    <location>
        <begin position="28"/>
        <end position="38"/>
    </location>
</feature>
<feature type="compositionally biased region" description="Basic and acidic residues" evidence="4">
    <location>
        <begin position="376"/>
        <end position="390"/>
    </location>
</feature>
<dbReference type="InterPro" id="IPR057126">
    <property type="entry name" value="NAV1-like_ubiquitin-like"/>
</dbReference>
<dbReference type="Proteomes" id="UP000663879">
    <property type="component" value="Unassembled WGS sequence"/>
</dbReference>
<evidence type="ECO:0000256" key="3">
    <source>
        <dbReference type="SAM" id="Coils"/>
    </source>
</evidence>
<feature type="region of interest" description="Disordered" evidence="4">
    <location>
        <begin position="365"/>
        <end position="393"/>
    </location>
</feature>
<dbReference type="InterPro" id="IPR027417">
    <property type="entry name" value="P-loop_NTPase"/>
</dbReference>
<feature type="domain" description="AAA+ ATPase" evidence="5">
    <location>
        <begin position="1102"/>
        <end position="1245"/>
    </location>
</feature>
<feature type="compositionally biased region" description="Polar residues" evidence="4">
    <location>
        <begin position="39"/>
        <end position="48"/>
    </location>
</feature>
<protein>
    <recommendedName>
        <fullName evidence="5">AAA+ ATPase domain-containing protein</fullName>
    </recommendedName>
</protein>
<dbReference type="GO" id="GO:0016887">
    <property type="term" value="F:ATP hydrolysis activity"/>
    <property type="evidence" value="ECO:0007669"/>
    <property type="project" value="InterPro"/>
</dbReference>
<feature type="region of interest" description="Disordered" evidence="4">
    <location>
        <begin position="883"/>
        <end position="912"/>
    </location>
</feature>
<comment type="similarity">
    <text evidence="1">Belongs to the Nav/unc-53 family.</text>
</comment>
<dbReference type="PANTHER" id="PTHR12784">
    <property type="entry name" value="STEERIN"/>
    <property type="match status" value="1"/>
</dbReference>
<feature type="compositionally biased region" description="Polar residues" evidence="4">
    <location>
        <begin position="176"/>
        <end position="187"/>
    </location>
</feature>
<keyword evidence="2 3" id="KW-0175">Coiled coil</keyword>
<dbReference type="Gene3D" id="3.40.50.300">
    <property type="entry name" value="P-loop containing nucleotide triphosphate hydrolases"/>
    <property type="match status" value="1"/>
</dbReference>
<dbReference type="Pfam" id="PF23092">
    <property type="entry name" value="Ubiquitin_6"/>
    <property type="match status" value="1"/>
</dbReference>
<name>A0A813MEH6_9BILA</name>
<proteinExistence type="inferred from homology"/>
<dbReference type="EMBL" id="CAJNOC010000168">
    <property type="protein sequence ID" value="CAF0722042.1"/>
    <property type="molecule type" value="Genomic_DNA"/>
</dbReference>
<evidence type="ECO:0000313" key="6">
    <source>
        <dbReference type="EMBL" id="CAF0722042.1"/>
    </source>
</evidence>
<dbReference type="InterPro" id="IPR003959">
    <property type="entry name" value="ATPase_AAA_core"/>
</dbReference>
<dbReference type="SMART" id="SM00382">
    <property type="entry name" value="AAA"/>
    <property type="match status" value="1"/>
</dbReference>
<reference evidence="6" key="1">
    <citation type="submission" date="2021-02" db="EMBL/GenBank/DDBJ databases">
        <authorList>
            <person name="Nowell W R."/>
        </authorList>
    </citation>
    <scope>NUCLEOTIDE SEQUENCE</scope>
    <source>
        <strain evidence="6">Ploen Becks lab</strain>
    </source>
</reference>
<feature type="compositionally biased region" description="Low complexity" evidence="4">
    <location>
        <begin position="158"/>
        <end position="175"/>
    </location>
</feature>
<evidence type="ECO:0000256" key="2">
    <source>
        <dbReference type="ARBA" id="ARBA00023054"/>
    </source>
</evidence>
<dbReference type="SUPFAM" id="SSF52540">
    <property type="entry name" value="P-loop containing nucleoside triphosphate hydrolases"/>
    <property type="match status" value="1"/>
</dbReference>
<evidence type="ECO:0000313" key="7">
    <source>
        <dbReference type="Proteomes" id="UP000663879"/>
    </source>
</evidence>
<feature type="compositionally biased region" description="Polar residues" evidence="4">
    <location>
        <begin position="365"/>
        <end position="375"/>
    </location>
</feature>
<feature type="compositionally biased region" description="Low complexity" evidence="4">
    <location>
        <begin position="74"/>
        <end position="97"/>
    </location>
</feature>
<feature type="region of interest" description="Disordered" evidence="4">
    <location>
        <begin position="74"/>
        <end position="228"/>
    </location>
</feature>
<feature type="coiled-coil region" evidence="3">
    <location>
        <begin position="845"/>
        <end position="872"/>
    </location>
</feature>
<gene>
    <name evidence="6" type="ORF">OXX778_LOCUS2232</name>
</gene>
<feature type="compositionally biased region" description="Low complexity" evidence="4">
    <location>
        <begin position="214"/>
        <end position="228"/>
    </location>
</feature>
<feature type="compositionally biased region" description="Low complexity" evidence="4">
    <location>
        <begin position="188"/>
        <end position="206"/>
    </location>
</feature>
<keyword evidence="7" id="KW-1185">Reference proteome</keyword>
<evidence type="ECO:0000256" key="4">
    <source>
        <dbReference type="SAM" id="MobiDB-lite"/>
    </source>
</evidence>
<dbReference type="Pfam" id="PF00004">
    <property type="entry name" value="AAA"/>
    <property type="match status" value="1"/>
</dbReference>
<evidence type="ECO:0000259" key="5">
    <source>
        <dbReference type="SMART" id="SM00382"/>
    </source>
</evidence>
<organism evidence="6 7">
    <name type="scientific">Brachionus calyciflorus</name>
    <dbReference type="NCBI Taxonomy" id="104777"/>
    <lineage>
        <taxon>Eukaryota</taxon>
        <taxon>Metazoa</taxon>
        <taxon>Spiralia</taxon>
        <taxon>Gnathifera</taxon>
        <taxon>Rotifera</taxon>
        <taxon>Eurotatoria</taxon>
        <taxon>Monogononta</taxon>
        <taxon>Pseudotrocha</taxon>
        <taxon>Ploima</taxon>
        <taxon>Brachionidae</taxon>
        <taxon>Brachionus</taxon>
    </lineage>
</organism>
<dbReference type="GO" id="GO:0022008">
    <property type="term" value="P:neurogenesis"/>
    <property type="evidence" value="ECO:0007669"/>
    <property type="project" value="InterPro"/>
</dbReference>
<comment type="caution">
    <text evidence="6">The sequence shown here is derived from an EMBL/GenBank/DDBJ whole genome shotgun (WGS) entry which is preliminary data.</text>
</comment>
<dbReference type="InterPro" id="IPR039041">
    <property type="entry name" value="Nav/unc-53"/>
</dbReference>
<feature type="region of interest" description="Disordered" evidence="4">
    <location>
        <begin position="28"/>
        <end position="59"/>
    </location>
</feature>
<evidence type="ECO:0000256" key="1">
    <source>
        <dbReference type="ARBA" id="ARBA00006255"/>
    </source>
</evidence>
<feature type="coiled-coil region" evidence="3">
    <location>
        <begin position="628"/>
        <end position="655"/>
    </location>
</feature>
<dbReference type="GO" id="GO:0005524">
    <property type="term" value="F:ATP binding"/>
    <property type="evidence" value="ECO:0007669"/>
    <property type="project" value="InterPro"/>
</dbReference>
<sequence length="1464" mass="165813">MLAKLGITSPFNKRKIKEINETKQLLQQQQQQNAHQQATSQKNVSSNIPAPKKIPQSNLPVFHSNIYRNSNLISSTDSSSFGFNNSKKSYNSSRSGSPTTSIAESNCTTTSTTQLNKQSNSKLPQFQMNSPSNNSLSKDKRKSGLIKPSKPSIPQPTQSNVPQNNFQQNQPTNSSKLQQLTSKPQTMSSLNSNTNNLNNKQLNSNSDKQKKLVSSIQNQNLQSQSQAQMPALANNTLNSSKLNLSQVQSKKTTSTTTFGLQKLTKLNSKQAEPEIVESKSQNVNSKIPGSLIGLKPGLKSPSIQLNSNSPLKLPVNSKLVTNTSNSQVLKTPLKQLTVTPIKRQSNIPNKSKISLASFQNSQETNIARVTPFSENSKIEDKSHSDEKQEQSDLEDEILGIADDLNEETVNEEEFQKFLNSDLDDEKIDLTCNKNETTNNNNNNNKHENLSIKINENNFSSELSPPLPSPPSSILKSVTTSSVTNSINQIKMPVNSASINLNSFGRSNTLDRKLKNQNESSSSSINKYKINNSYIQVQHQQQQISFQNDELHMKDQRNSLNIQLKSPSSNSYRINNINNCNTTPSKRPLSQEPIMEITTEIHLDENDNFTNNLNSSIFSFNPSGTMSKMQQVSYELENAKNRILSLTNQLNSNAQLVYTLEQTISAISLKLQNETKNSQRKDTLINELKAYIDYIQNKYPKVFENEKAPKTIVLNRQNSNESLNSLNSMFSQRSYQSSSSAHPDGHDTFSKKKKSWLRSSFNKAFRKNVNKNENKNCLSDVEEKDFVAYGDFSLPNSPLHHQIINSKNEQNFKVNEDSEEYQRLLRDKEIKLTDIRLEALATAHQLDQTKEENLKMKIEIENLRNENLRMQQLLSQNQHSQILPHTPISVSSPSPSSSVISSSSNNSKMNLSLSNSSQNVENLIFNHTSTSSTSSVSLLKSPISNSVCLTDIPINEGKRVLVSIYIGNLENPLNDLKDDEFNGQILIGNINLTTRTKWDTLDSMIKKMFIDYLNKLEANSIESGGLGLNLDSINFYIVGDVFRKPFDTDQKTPDLLPYGYLVGNYTNIVLKLKDASENSIDSLCYDCLVPKHVMLRYISIVLEFKNLLFCGPSGTCKTYIARKIGEYLIKKEKCDLNESIIYLNVENKSINDLRIYLNNLESTETNPLVLILDNLHAINNIHEAFSDYFCRIQTKLIYIIGTINQPNVTALNLHPNFKWVLFVNHTEPVKNYLTRTLERRLVDQMTKLNNQNFGQLEVLIDWIPKLWTHVNMYIESYNSVDLCIGPKDFSTFPLDFKKSSEWFIDFWNQNLVPIIIDTVKEGVLVYGQKNDWEDPKKWLTKTLPWLSYDHTILNRLQSINSQQVGFEHDLDMEDSNFKECLIDNIQNDRRFCSYPNTPSKMMSRNSHDNDKLLNMLMKLQEATGIGGQQNFLHLESSSNDLIQNVKNLSLLNTNGILKKNNPIES</sequence>
<dbReference type="InterPro" id="IPR057568">
    <property type="entry name" value="CortBP2_NAV1-like_AAA_lid"/>
</dbReference>